<protein>
    <submittedName>
        <fullName evidence="4">Uncharacterized protein</fullName>
    </submittedName>
</protein>
<feature type="compositionally biased region" description="Polar residues" evidence="3">
    <location>
        <begin position="308"/>
        <end position="320"/>
    </location>
</feature>
<organism evidence="4 5">
    <name type="scientific">Onychostoma macrolepis</name>
    <dbReference type="NCBI Taxonomy" id="369639"/>
    <lineage>
        <taxon>Eukaryota</taxon>
        <taxon>Metazoa</taxon>
        <taxon>Chordata</taxon>
        <taxon>Craniata</taxon>
        <taxon>Vertebrata</taxon>
        <taxon>Euteleostomi</taxon>
        <taxon>Actinopterygii</taxon>
        <taxon>Neopterygii</taxon>
        <taxon>Teleostei</taxon>
        <taxon>Ostariophysi</taxon>
        <taxon>Cypriniformes</taxon>
        <taxon>Cyprinidae</taxon>
        <taxon>Acrossocheilinae</taxon>
        <taxon>Onychostoma</taxon>
    </lineage>
</organism>
<feature type="compositionally biased region" description="Polar residues" evidence="3">
    <location>
        <begin position="850"/>
        <end position="860"/>
    </location>
</feature>
<feature type="compositionally biased region" description="Basic and acidic residues" evidence="3">
    <location>
        <begin position="715"/>
        <end position="725"/>
    </location>
</feature>
<feature type="compositionally biased region" description="Low complexity" evidence="3">
    <location>
        <begin position="732"/>
        <end position="757"/>
    </location>
</feature>
<feature type="region of interest" description="Disordered" evidence="3">
    <location>
        <begin position="172"/>
        <end position="237"/>
    </location>
</feature>
<feature type="compositionally biased region" description="Acidic residues" evidence="3">
    <location>
        <begin position="338"/>
        <end position="348"/>
    </location>
</feature>
<feature type="compositionally biased region" description="Basic and acidic residues" evidence="3">
    <location>
        <begin position="181"/>
        <end position="200"/>
    </location>
</feature>
<evidence type="ECO:0000313" key="5">
    <source>
        <dbReference type="Proteomes" id="UP000579812"/>
    </source>
</evidence>
<evidence type="ECO:0000313" key="4">
    <source>
        <dbReference type="EMBL" id="KAF4111899.1"/>
    </source>
</evidence>
<feature type="compositionally biased region" description="Basic and acidic residues" evidence="3">
    <location>
        <begin position="519"/>
        <end position="548"/>
    </location>
</feature>
<feature type="compositionally biased region" description="Basic and acidic residues" evidence="3">
    <location>
        <begin position="917"/>
        <end position="932"/>
    </location>
</feature>
<feature type="compositionally biased region" description="Polar residues" evidence="3">
    <location>
        <begin position="1250"/>
        <end position="1263"/>
    </location>
</feature>
<feature type="compositionally biased region" description="Basic and acidic residues" evidence="3">
    <location>
        <begin position="456"/>
        <end position="467"/>
    </location>
</feature>
<proteinExistence type="predicted"/>
<feature type="region of interest" description="Disordered" evidence="3">
    <location>
        <begin position="510"/>
        <end position="938"/>
    </location>
</feature>
<feature type="compositionally biased region" description="Basic and acidic residues" evidence="3">
    <location>
        <begin position="323"/>
        <end position="333"/>
    </location>
</feature>
<dbReference type="InterPro" id="IPR042779">
    <property type="entry name" value="MISP/MISP3-like"/>
</dbReference>
<evidence type="ECO:0000256" key="2">
    <source>
        <dbReference type="SAM" id="Coils"/>
    </source>
</evidence>
<feature type="compositionally biased region" description="Polar residues" evidence="3">
    <location>
        <begin position="379"/>
        <end position="388"/>
    </location>
</feature>
<comment type="caution">
    <text evidence="4">The sequence shown here is derived from an EMBL/GenBank/DDBJ whole genome shotgun (WGS) entry which is preliminary data.</text>
</comment>
<feature type="compositionally biased region" description="Basic and acidic residues" evidence="3">
    <location>
        <begin position="1276"/>
        <end position="1286"/>
    </location>
</feature>
<keyword evidence="5" id="KW-1185">Reference proteome</keyword>
<dbReference type="GO" id="GO:0008360">
    <property type="term" value="P:regulation of cell shape"/>
    <property type="evidence" value="ECO:0007669"/>
    <property type="project" value="InterPro"/>
</dbReference>
<feature type="region of interest" description="Disordered" evidence="3">
    <location>
        <begin position="1231"/>
        <end position="1312"/>
    </location>
</feature>
<reference evidence="4 5" key="1">
    <citation type="submission" date="2020-04" db="EMBL/GenBank/DDBJ databases">
        <title>Chromosome-level genome assembly of a cyprinid fish Onychostoma macrolepis by integration of Nanopore Sequencing, Bionano and Hi-C technology.</title>
        <authorList>
            <person name="Wang D."/>
        </authorList>
    </citation>
    <scope>NUCLEOTIDE SEQUENCE [LARGE SCALE GENOMIC DNA]</scope>
    <source>
        <strain evidence="4">SWU-2019</strain>
        <tissue evidence="4">Muscle</tissue>
    </source>
</reference>
<evidence type="ECO:0000256" key="3">
    <source>
        <dbReference type="SAM" id="MobiDB-lite"/>
    </source>
</evidence>
<keyword evidence="1 2" id="KW-0175">Coiled coil</keyword>
<name>A0A7J6CX26_9TELE</name>
<dbReference type="PANTHER" id="PTHR18839">
    <property type="entry name" value="MITOTIC INTERACTOR AND SUBSTRATE OF PLK1 MISP FAMILY MEMBER"/>
    <property type="match status" value="1"/>
</dbReference>
<feature type="compositionally biased region" description="Basic and acidic residues" evidence="3">
    <location>
        <begin position="557"/>
        <end position="575"/>
    </location>
</feature>
<gene>
    <name evidence="4" type="ORF">G5714_006694</name>
</gene>
<feature type="coiled-coil region" evidence="2">
    <location>
        <begin position="113"/>
        <end position="143"/>
    </location>
</feature>
<feature type="compositionally biased region" description="Basic and acidic residues" evidence="3">
    <location>
        <begin position="862"/>
        <end position="878"/>
    </location>
</feature>
<feature type="compositionally biased region" description="Basic and acidic residues" evidence="3">
    <location>
        <begin position="806"/>
        <end position="821"/>
    </location>
</feature>
<sequence length="1312" mass="144545">MPHERDVPLHSLTSTDPLDDLCENCKVSEGHTGQCTRSRMEHEAEKYQQRLKAIAEKRRIQEEQERAKREIEDERLRLQQLKRKSLRDQWLMEGPPTSPDSTGPRSPLWGAKAQEIETHINKLQVTSEQLAEEELKLKQLIEDGSSQTGTDAQTHHKGEAVVEAVGAAIAETAPNGPILENGKEEKKEDSVRAQNDDAKEAGPVTDVKTETDTIPPLNGNVEGESYHNTPEEDEHVSANDFNSHPAEGLGVGGVTMTFLGFKEAEPGQGVDEDDDGGAIIRAERVIITDEGEEIPKEDDKTAQEPTVIATNEDTSGNTEENGAGEKTENHPEASADPEQAEEIEDSPAEEIQIVADVAVEVKTQDLQDLEQEEKDLPESTETQPQNVTVDCAIEASEVPMYSKTQPSPTIRAKVEANTTESQTPKDEEVMPATRISLSQFQDVPLDGAGETAETNTKAETEKQRAEQEPLLVSKAAAQLDTSAANRAEDAADLPSFLSSHRLIYCKMETDSVTCPQKSEFQDECSRKEGTSHFTDDRETAVTQDHMEKDEDTTTDPQDMKNEDKEAIIGLEKTETPDGSLPPQPHDHPTSSPAGEAIEATEEVLSSTVENDPNGDQEWPPVPGQEEDIQPERNECQAIEIQDEVKENTETSEGEEPVTMTQADKGSPQIPKAASEEEGHELESHGDSDSIVFLSENSEEQNIDCKPVDFATTREQWVRRDSRCDEPSNLTYSKSSSKSLLTETEPSSSTQSESTTEPVVNAENIQQGEPEVNNPSGLNENEEVQQVCGAAPPLETVAGEPTNPEQVKGRRESSETGEERKQTVCFTETGGTEGKQPGEVKDQRQERKNNGQRAESQSNTKPHLGEGKVNRMQVDHFDDSQSDSGVSADFSPNSTTDVLEGHDNDAPQPSESPPNETPIEREIRLTMKREQSLRRSRGLCDTIDRTNEFVEIPVRKPILSQDPQIRPNPSHGKDRQFAGKKMQKEISAETEREKVLVELGRLPGFYDKGTEVQLQDKKQLFETFQEPKDLVATISRRSATVEFPAGIQEVDSAVDVKQRLMQFSQNSPTPPATAQYGATNGNPSAARGAGLTEGIKGQIIIIEANAIPTTVGGPNGGYKTTSCTDGGSVRPMNSTGVRSSSAELVRARQGPNLEVTEDEDSSLVKENPFFKLRSSMSLQSQVELDIKEAKEREQELQRQRNSLYGGAAMYTEEGRGTGMDLRTEIRVRELRGTSSQEIPPPQKTPAGRQSEMFTTTTSVRQSTGKLDLTWPPPQADEEQRQVSEKTVKIQRQKNPLLERWESGMVNGHVDDDD</sequence>
<evidence type="ECO:0000256" key="1">
    <source>
        <dbReference type="ARBA" id="ARBA00023054"/>
    </source>
</evidence>
<dbReference type="Proteomes" id="UP000579812">
    <property type="component" value="Unassembled WGS sequence"/>
</dbReference>
<accession>A0A7J6CX26</accession>
<feature type="compositionally biased region" description="Basic and acidic residues" evidence="3">
    <location>
        <begin position="673"/>
        <end position="687"/>
    </location>
</feature>
<feature type="compositionally biased region" description="Basic and acidic residues" evidence="3">
    <location>
        <begin position="835"/>
        <end position="848"/>
    </location>
</feature>
<dbReference type="PANTHER" id="PTHR18839:SF0">
    <property type="entry name" value="MITOTIC INTERACTOR AND SUBSTRATE OF PLK1 ISOFORM X1-RELATED"/>
    <property type="match status" value="1"/>
</dbReference>
<feature type="compositionally biased region" description="Polar residues" evidence="3">
    <location>
        <begin position="762"/>
        <end position="778"/>
    </location>
</feature>
<feature type="region of interest" description="Disordered" evidence="3">
    <location>
        <begin position="89"/>
        <end position="108"/>
    </location>
</feature>
<dbReference type="EMBL" id="JAAMOB010000006">
    <property type="protein sequence ID" value="KAF4111899.1"/>
    <property type="molecule type" value="Genomic_DNA"/>
</dbReference>
<feature type="coiled-coil region" evidence="2">
    <location>
        <begin position="37"/>
        <end position="84"/>
    </location>
</feature>
<dbReference type="Pfam" id="PF03285">
    <property type="entry name" value="Paralemmin"/>
    <property type="match status" value="1"/>
</dbReference>
<feature type="compositionally biased region" description="Polar residues" evidence="3">
    <location>
        <begin position="881"/>
        <end position="896"/>
    </location>
</feature>
<dbReference type="InterPro" id="IPR004965">
    <property type="entry name" value="Paralemmin"/>
</dbReference>
<feature type="compositionally biased region" description="Basic and acidic residues" evidence="3">
    <location>
        <begin position="291"/>
        <end position="302"/>
    </location>
</feature>
<dbReference type="GO" id="GO:0016020">
    <property type="term" value="C:membrane"/>
    <property type="evidence" value="ECO:0007669"/>
    <property type="project" value="InterPro"/>
</dbReference>
<feature type="region of interest" description="Disordered" evidence="3">
    <location>
        <begin position="291"/>
        <end position="469"/>
    </location>
</feature>